<reference evidence="6 7" key="1">
    <citation type="journal article" date="2012" name="PLoS Pathog.">
        <title>Diverse lifestyles and strategies of plant pathogenesis encoded in the genomes of eighteen Dothideomycetes fungi.</title>
        <authorList>
            <person name="Ohm R.A."/>
            <person name="Feau N."/>
            <person name="Henrissat B."/>
            <person name="Schoch C.L."/>
            <person name="Horwitz B.A."/>
            <person name="Barry K.W."/>
            <person name="Condon B.J."/>
            <person name="Copeland A.C."/>
            <person name="Dhillon B."/>
            <person name="Glaser F."/>
            <person name="Hesse C.N."/>
            <person name="Kosti I."/>
            <person name="LaButti K."/>
            <person name="Lindquist E.A."/>
            <person name="Lucas S."/>
            <person name="Salamov A.A."/>
            <person name="Bradshaw R.E."/>
            <person name="Ciuffetti L."/>
            <person name="Hamelin R.C."/>
            <person name="Kema G.H.J."/>
            <person name="Lawrence C."/>
            <person name="Scott J.A."/>
            <person name="Spatafora J.W."/>
            <person name="Turgeon B.G."/>
            <person name="de Wit P.J.G.M."/>
            <person name="Zhong S."/>
            <person name="Goodwin S.B."/>
            <person name="Grigoriev I.V."/>
        </authorList>
    </citation>
    <scope>NUCLEOTIDE SEQUENCE [LARGE SCALE GENOMIC DNA]</scope>
    <source>
        <strain evidence="6 7">SO2202</strain>
    </source>
</reference>
<keyword evidence="4" id="KW-0274">FAD</keyword>
<accession>N1QNC9</accession>
<dbReference type="EMBL" id="KB456260">
    <property type="protein sequence ID" value="EMF17169.1"/>
    <property type="molecule type" value="Genomic_DNA"/>
</dbReference>
<dbReference type="GO" id="GO:0050660">
    <property type="term" value="F:flavin adenine dinucleotide binding"/>
    <property type="evidence" value="ECO:0007669"/>
    <property type="project" value="InterPro"/>
</dbReference>
<dbReference type="OMA" id="DCTYLIF"/>
<dbReference type="STRING" id="692275.N1QNC9"/>
<dbReference type="PANTHER" id="PTHR42973:SF39">
    <property type="entry name" value="FAD-BINDING PCMH-TYPE DOMAIN-CONTAINING PROTEIN"/>
    <property type="match status" value="1"/>
</dbReference>
<dbReference type="GO" id="GO:0016491">
    <property type="term" value="F:oxidoreductase activity"/>
    <property type="evidence" value="ECO:0007669"/>
    <property type="project" value="UniProtKB-KW"/>
</dbReference>
<dbReference type="Proteomes" id="UP000016931">
    <property type="component" value="Unassembled WGS sequence"/>
</dbReference>
<dbReference type="GeneID" id="27900680"/>
<dbReference type="InterPro" id="IPR016169">
    <property type="entry name" value="FAD-bd_PCMH_sub2"/>
</dbReference>
<dbReference type="SUPFAM" id="SSF56176">
    <property type="entry name" value="FAD-binding/transporter-associated domain-like"/>
    <property type="match status" value="1"/>
</dbReference>
<gene>
    <name evidence="6" type="ORF">SEPMUDRAFT_146270</name>
</gene>
<dbReference type="eggNOG" id="ENOG502SJAK">
    <property type="taxonomic scope" value="Eukaryota"/>
</dbReference>
<keyword evidence="3" id="KW-0285">Flavoprotein</keyword>
<evidence type="ECO:0000256" key="2">
    <source>
        <dbReference type="ARBA" id="ARBA00005466"/>
    </source>
</evidence>
<keyword evidence="5" id="KW-0560">Oxidoreductase</keyword>
<organism evidence="6 7">
    <name type="scientific">Sphaerulina musiva (strain SO2202)</name>
    <name type="common">Poplar stem canker fungus</name>
    <name type="synonym">Septoria musiva</name>
    <dbReference type="NCBI Taxonomy" id="692275"/>
    <lineage>
        <taxon>Eukaryota</taxon>
        <taxon>Fungi</taxon>
        <taxon>Dikarya</taxon>
        <taxon>Ascomycota</taxon>
        <taxon>Pezizomycotina</taxon>
        <taxon>Dothideomycetes</taxon>
        <taxon>Dothideomycetidae</taxon>
        <taxon>Mycosphaerellales</taxon>
        <taxon>Mycosphaerellaceae</taxon>
        <taxon>Sphaerulina</taxon>
    </lineage>
</organism>
<protein>
    <recommendedName>
        <fullName evidence="8">FAD-binding PCMH-type domain-containing protein</fullName>
    </recommendedName>
</protein>
<comment type="cofactor">
    <cofactor evidence="1">
        <name>FAD</name>
        <dbReference type="ChEBI" id="CHEBI:57692"/>
    </cofactor>
</comment>
<evidence type="ECO:0000313" key="7">
    <source>
        <dbReference type="Proteomes" id="UP000016931"/>
    </source>
</evidence>
<dbReference type="PANTHER" id="PTHR42973">
    <property type="entry name" value="BINDING OXIDOREDUCTASE, PUTATIVE (AFU_ORTHOLOGUE AFUA_1G17690)-RELATED"/>
    <property type="match status" value="1"/>
</dbReference>
<comment type="similarity">
    <text evidence="2">Belongs to the oxygen-dependent FAD-linked oxidoreductase family.</text>
</comment>
<evidence type="ECO:0000313" key="6">
    <source>
        <dbReference type="EMBL" id="EMF17169.1"/>
    </source>
</evidence>
<dbReference type="InterPro" id="IPR036318">
    <property type="entry name" value="FAD-bd_PCMH-like_sf"/>
</dbReference>
<dbReference type="RefSeq" id="XP_016765290.1">
    <property type="nucleotide sequence ID" value="XM_016903543.1"/>
</dbReference>
<name>N1QNC9_SPHMS</name>
<evidence type="ECO:0000256" key="1">
    <source>
        <dbReference type="ARBA" id="ARBA00001974"/>
    </source>
</evidence>
<keyword evidence="7" id="KW-1185">Reference proteome</keyword>
<evidence type="ECO:0000256" key="3">
    <source>
        <dbReference type="ARBA" id="ARBA00022630"/>
    </source>
</evidence>
<evidence type="ECO:0008006" key="8">
    <source>
        <dbReference type="Google" id="ProtNLM"/>
    </source>
</evidence>
<dbReference type="Gene3D" id="3.30.465.10">
    <property type="match status" value="1"/>
</dbReference>
<dbReference type="AlphaFoldDB" id="N1QNC9"/>
<evidence type="ECO:0000256" key="5">
    <source>
        <dbReference type="ARBA" id="ARBA00023002"/>
    </source>
</evidence>
<dbReference type="OrthoDB" id="2151789at2759"/>
<dbReference type="InterPro" id="IPR050416">
    <property type="entry name" value="FAD-linked_Oxidoreductase"/>
</dbReference>
<sequence length="238" mass="26011">MKAVAPDYTVVAAATPFLGLGGSVIAGGFSLMSKEYGCISDPENMLDVEVVKLDGSLVWASSEPDLLWAHRGAYIGLGVVTRIKLRAYKYPQDIWGGSIIIPRTKESEVAQAISAMDHSKAVENRVFALLIPMPQVFIVNAFDANGEEQGRQTFGPILQIEGAMDMTKTMDLAGFAQMQAQAEAQKGHLHQWFNPLALGKLSEELVLKSFDWQRQCAAQGTQATVMYELWGTVSNFSH</sequence>
<proteinExistence type="inferred from homology"/>
<dbReference type="HOGENOM" id="CLU_1166466_0_0_1"/>
<evidence type="ECO:0000256" key="4">
    <source>
        <dbReference type="ARBA" id="ARBA00022827"/>
    </source>
</evidence>